<dbReference type="EMBL" id="VNHT01000010">
    <property type="protein sequence ID" value="TYP91244.1"/>
    <property type="molecule type" value="Genomic_DNA"/>
</dbReference>
<evidence type="ECO:0000313" key="3">
    <source>
        <dbReference type="Proteomes" id="UP000034156"/>
    </source>
</evidence>
<sequence length="341" mass="37719">MKVMSINDIQKLIKIIGLKAFLTRLILFLESDFARWDTFHKSIRHATYFAHGAIELMPCANEQFYAFKYVNSYPGNTAQGKLSVIGIGQLSDATTGYPLLLSEMTLLTALRTAATGALAAKYLAREDARSLAMIGTGAQAEFQVIAFNSLFPLQQIRYFDIDPAAMAKFSRNLASYAFELIPCANVGEAIHNTDIIITATATTRRMRLFELQDVAAGTHIHAMGGDSPGKTELSQTLLKAAKIVVEFIPQTLKEGEVQQCDASDIYAELWELVTKRKRGRENATEITVFDSVGFAVEDFAALRLVYELALEHQLGSEIALLPEPDDPKDLFSVLIPFLNQN</sequence>
<dbReference type="PATRIC" id="fig|44574.3.peg.4064"/>
<organism evidence="1 3">
    <name type="scientific">Nitrosomonas communis</name>
    <dbReference type="NCBI Taxonomy" id="44574"/>
    <lineage>
        <taxon>Bacteria</taxon>
        <taxon>Pseudomonadati</taxon>
        <taxon>Pseudomonadota</taxon>
        <taxon>Betaproteobacteria</taxon>
        <taxon>Nitrosomonadales</taxon>
        <taxon>Nitrosomonadaceae</taxon>
        <taxon>Nitrosomonas</taxon>
    </lineage>
</organism>
<dbReference type="GO" id="GO:0008473">
    <property type="term" value="F:ornithine cyclodeaminase activity"/>
    <property type="evidence" value="ECO:0007669"/>
    <property type="project" value="UniProtKB-EC"/>
</dbReference>
<accession>A0A0F7KJI2</accession>
<dbReference type="EC" id="4.3.1.12" evidence="1"/>
<dbReference type="RefSeq" id="WP_046851133.1">
    <property type="nucleotide sequence ID" value="NZ_VNHT01000010.1"/>
</dbReference>
<name>A0A0F7KJI2_9PROT</name>
<proteinExistence type="predicted"/>
<dbReference type="InterPro" id="IPR036291">
    <property type="entry name" value="NAD(P)-bd_dom_sf"/>
</dbReference>
<dbReference type="Pfam" id="PF02423">
    <property type="entry name" value="OCD_Mu_crystall"/>
    <property type="match status" value="1"/>
</dbReference>
<evidence type="ECO:0000313" key="2">
    <source>
        <dbReference type="EMBL" id="TYP91244.1"/>
    </source>
</evidence>
<protein>
    <submittedName>
        <fullName evidence="1">Ornithine cyclodeaminase</fullName>
        <ecNumber evidence="1">4.3.1.12</ecNumber>
    </submittedName>
</protein>
<dbReference type="KEGG" id="nco:AAW31_16860"/>
<dbReference type="OrthoDB" id="9809203at2"/>
<reference evidence="2 4" key="3">
    <citation type="submission" date="2019-07" db="EMBL/GenBank/DDBJ databases">
        <title>Active sludge and wastewater microbial communities from Klosterneuburg, Austria.</title>
        <authorList>
            <person name="Wagner M."/>
        </authorList>
    </citation>
    <scope>NUCLEOTIDE SEQUENCE [LARGE SCALE GENOMIC DNA]</scope>
    <source>
        <strain evidence="2 4">Nm2</strain>
    </source>
</reference>
<evidence type="ECO:0000313" key="1">
    <source>
        <dbReference type="EMBL" id="AKH39109.1"/>
    </source>
</evidence>
<gene>
    <name evidence="1" type="ORF">AAW31_16860</name>
    <name evidence="2" type="ORF">BCL69_101015</name>
</gene>
<dbReference type="Proteomes" id="UP000324176">
    <property type="component" value="Unassembled WGS sequence"/>
</dbReference>
<dbReference type="PANTHER" id="PTHR13812:SF19">
    <property type="entry name" value="KETIMINE REDUCTASE MU-CRYSTALLIN"/>
    <property type="match status" value="1"/>
</dbReference>
<dbReference type="Proteomes" id="UP000034156">
    <property type="component" value="Chromosome"/>
</dbReference>
<dbReference type="NCBIfam" id="NF005762">
    <property type="entry name" value="PRK07589.1"/>
    <property type="match status" value="1"/>
</dbReference>
<dbReference type="EMBL" id="CP011451">
    <property type="protein sequence ID" value="AKH39109.1"/>
    <property type="molecule type" value="Genomic_DNA"/>
</dbReference>
<dbReference type="PANTHER" id="PTHR13812">
    <property type="entry name" value="KETIMINE REDUCTASE MU-CRYSTALLIN"/>
    <property type="match status" value="1"/>
</dbReference>
<reference evidence="3" key="1">
    <citation type="submission" date="2015-05" db="EMBL/GenBank/DDBJ databases">
        <title>Draft genome of Nitrosomonas communis strain Nm2.</title>
        <authorList>
            <person name="Kozlowski J.A."/>
            <person name="Kits K.D."/>
            <person name="Stein L.Y."/>
        </authorList>
    </citation>
    <scope>NUCLEOTIDE SEQUENCE [LARGE SCALE GENOMIC DNA]</scope>
    <source>
        <strain evidence="3">Nm2</strain>
    </source>
</reference>
<keyword evidence="3" id="KW-1185">Reference proteome</keyword>
<dbReference type="AlphaFoldDB" id="A0A0F7KJI2"/>
<reference evidence="1 3" key="2">
    <citation type="journal article" date="2016" name="Genome Announc.">
        <title>Genome Sequence of Nitrosomonas communis Strain Nm2, a Mesophilic Ammonia-Oxidizing Bacterium Isolated from Mediterranean Soil.</title>
        <authorList>
            <person name="Kozlowski J.A."/>
            <person name="Kits K.D."/>
            <person name="Stein L.Y."/>
        </authorList>
    </citation>
    <scope>NUCLEOTIDE SEQUENCE [LARGE SCALE GENOMIC DNA]</scope>
    <source>
        <strain evidence="1 3">Nm2</strain>
    </source>
</reference>
<dbReference type="Gene3D" id="3.30.1780.10">
    <property type="entry name" value="ornithine cyclodeaminase, domain 1"/>
    <property type="match status" value="1"/>
</dbReference>
<dbReference type="SUPFAM" id="SSF51735">
    <property type="entry name" value="NAD(P)-binding Rossmann-fold domains"/>
    <property type="match status" value="1"/>
</dbReference>
<evidence type="ECO:0000313" key="4">
    <source>
        <dbReference type="Proteomes" id="UP000324176"/>
    </source>
</evidence>
<dbReference type="Gene3D" id="3.40.50.720">
    <property type="entry name" value="NAD(P)-binding Rossmann-like Domain"/>
    <property type="match status" value="1"/>
</dbReference>
<keyword evidence="1" id="KW-0456">Lyase</keyword>
<dbReference type="InterPro" id="IPR003462">
    <property type="entry name" value="ODC_Mu_crystall"/>
</dbReference>
<dbReference type="InterPro" id="IPR023401">
    <property type="entry name" value="ODC_N"/>
</dbReference>